<accession>A0A9R1XMW0</accession>
<proteinExistence type="predicted"/>
<comment type="caution">
    <text evidence="1">The sequence shown here is derived from an EMBL/GenBank/DDBJ whole genome shotgun (WGS) entry which is preliminary data.</text>
</comment>
<protein>
    <submittedName>
        <fullName evidence="1">Uncharacterized protein</fullName>
    </submittedName>
</protein>
<dbReference type="Proteomes" id="UP000235145">
    <property type="component" value="Unassembled WGS sequence"/>
</dbReference>
<keyword evidence="2" id="KW-1185">Reference proteome</keyword>
<sequence length="164" mass="18892">MSLFILKEKKGIVKFLRNLQNRSLDYEWVANLSPFFKKRLPTTLSSFPITSTKPLFTGKGFPSSLPSYCIYCTPAHLHVDRLRVWSPDDAIDDTSASVFYHDVNACQFRFPTPFKFLICVFPSFEQTFFLEFNLIGLQCLKQESLSAFQKRGGQIRTFVPESVN</sequence>
<evidence type="ECO:0000313" key="2">
    <source>
        <dbReference type="Proteomes" id="UP000235145"/>
    </source>
</evidence>
<organism evidence="1 2">
    <name type="scientific">Lactuca sativa</name>
    <name type="common">Garden lettuce</name>
    <dbReference type="NCBI Taxonomy" id="4236"/>
    <lineage>
        <taxon>Eukaryota</taxon>
        <taxon>Viridiplantae</taxon>
        <taxon>Streptophyta</taxon>
        <taxon>Embryophyta</taxon>
        <taxon>Tracheophyta</taxon>
        <taxon>Spermatophyta</taxon>
        <taxon>Magnoliopsida</taxon>
        <taxon>eudicotyledons</taxon>
        <taxon>Gunneridae</taxon>
        <taxon>Pentapetalae</taxon>
        <taxon>asterids</taxon>
        <taxon>campanulids</taxon>
        <taxon>Asterales</taxon>
        <taxon>Asteraceae</taxon>
        <taxon>Cichorioideae</taxon>
        <taxon>Cichorieae</taxon>
        <taxon>Lactucinae</taxon>
        <taxon>Lactuca</taxon>
    </lineage>
</organism>
<name>A0A9R1XMW0_LACSA</name>
<dbReference type="EMBL" id="NBSK02000003">
    <property type="protein sequence ID" value="KAJ0218769.1"/>
    <property type="molecule type" value="Genomic_DNA"/>
</dbReference>
<evidence type="ECO:0000313" key="1">
    <source>
        <dbReference type="EMBL" id="KAJ0218769.1"/>
    </source>
</evidence>
<gene>
    <name evidence="1" type="ORF">LSAT_V11C300147780</name>
</gene>
<reference evidence="1 2" key="1">
    <citation type="journal article" date="2017" name="Nat. Commun.">
        <title>Genome assembly with in vitro proximity ligation data and whole-genome triplication in lettuce.</title>
        <authorList>
            <person name="Reyes-Chin-Wo S."/>
            <person name="Wang Z."/>
            <person name="Yang X."/>
            <person name="Kozik A."/>
            <person name="Arikit S."/>
            <person name="Song C."/>
            <person name="Xia L."/>
            <person name="Froenicke L."/>
            <person name="Lavelle D.O."/>
            <person name="Truco M.J."/>
            <person name="Xia R."/>
            <person name="Zhu S."/>
            <person name="Xu C."/>
            <person name="Xu H."/>
            <person name="Xu X."/>
            <person name="Cox K."/>
            <person name="Korf I."/>
            <person name="Meyers B.C."/>
            <person name="Michelmore R.W."/>
        </authorList>
    </citation>
    <scope>NUCLEOTIDE SEQUENCE [LARGE SCALE GENOMIC DNA]</scope>
    <source>
        <strain evidence="2">cv. Salinas</strain>
        <tissue evidence="1">Seedlings</tissue>
    </source>
</reference>
<dbReference type="AlphaFoldDB" id="A0A9R1XMW0"/>